<feature type="signal peptide" evidence="1">
    <location>
        <begin position="1"/>
        <end position="37"/>
    </location>
</feature>
<protein>
    <recommendedName>
        <fullName evidence="4">SH3 domain-containing protein</fullName>
    </recommendedName>
</protein>
<evidence type="ECO:0000256" key="1">
    <source>
        <dbReference type="SAM" id="SignalP"/>
    </source>
</evidence>
<evidence type="ECO:0000313" key="3">
    <source>
        <dbReference type="Proteomes" id="UP000192330"/>
    </source>
</evidence>
<dbReference type="STRING" id="1387277.SAMN06295998_101246"/>
<dbReference type="RefSeq" id="WP_235866500.1">
    <property type="nucleotide sequence ID" value="NZ_FWYD01000001.1"/>
</dbReference>
<organism evidence="2 3">
    <name type="scientific">Primorskyibacter flagellatus</name>
    <dbReference type="NCBI Taxonomy" id="1387277"/>
    <lineage>
        <taxon>Bacteria</taxon>
        <taxon>Pseudomonadati</taxon>
        <taxon>Pseudomonadota</taxon>
        <taxon>Alphaproteobacteria</taxon>
        <taxon>Rhodobacterales</taxon>
        <taxon>Roseobacteraceae</taxon>
        <taxon>Primorskyibacter</taxon>
    </lineage>
</organism>
<evidence type="ECO:0000313" key="2">
    <source>
        <dbReference type="EMBL" id="SMC43400.1"/>
    </source>
</evidence>
<reference evidence="2 3" key="1">
    <citation type="submission" date="2017-04" db="EMBL/GenBank/DDBJ databases">
        <authorList>
            <person name="Afonso C.L."/>
            <person name="Miller P.J."/>
            <person name="Scott M.A."/>
            <person name="Spackman E."/>
            <person name="Goraichik I."/>
            <person name="Dimitrov K.M."/>
            <person name="Suarez D.L."/>
            <person name="Swayne D.E."/>
        </authorList>
    </citation>
    <scope>NUCLEOTIDE SEQUENCE [LARGE SCALE GENOMIC DNA]</scope>
    <source>
        <strain evidence="2 3">CGMCC 1.12644</strain>
    </source>
</reference>
<evidence type="ECO:0008006" key="4">
    <source>
        <dbReference type="Google" id="ProtNLM"/>
    </source>
</evidence>
<feature type="chain" id="PRO_5013207122" description="SH3 domain-containing protein" evidence="1">
    <location>
        <begin position="38"/>
        <end position="119"/>
    </location>
</feature>
<gene>
    <name evidence="2" type="ORF">SAMN06295998_101246</name>
</gene>
<proteinExistence type="predicted"/>
<sequence length="119" mass="12923">MKTDQKPNVPVSMRVALISACLSAASVSATGPVLAQAAEPWETGCLVTGLDPNGDGFLSVRRGPGSQHQEIARVHNGDALFFDNRQCQGKWCFAEGGSIENTQSNIRGWFYTAWCEFYP</sequence>
<dbReference type="Proteomes" id="UP000192330">
    <property type="component" value="Unassembled WGS sequence"/>
</dbReference>
<dbReference type="AlphaFoldDB" id="A0A1W1Z4K2"/>
<keyword evidence="3" id="KW-1185">Reference proteome</keyword>
<dbReference type="EMBL" id="FWYD01000001">
    <property type="protein sequence ID" value="SMC43400.1"/>
    <property type="molecule type" value="Genomic_DNA"/>
</dbReference>
<keyword evidence="1" id="KW-0732">Signal</keyword>
<name>A0A1W1Z4K2_9RHOB</name>
<accession>A0A1W1Z4K2</accession>